<keyword evidence="2" id="KW-0677">Repeat</keyword>
<feature type="repeat" description="PPR" evidence="3">
    <location>
        <begin position="100"/>
        <end position="134"/>
    </location>
</feature>
<accession>A0A8X8WVB3</accession>
<feature type="repeat" description="PPR" evidence="3">
    <location>
        <begin position="63"/>
        <end position="99"/>
    </location>
</feature>
<comment type="similarity">
    <text evidence="1">Belongs to the PPR family. P subfamily.</text>
</comment>
<dbReference type="PANTHER" id="PTHR47939">
    <property type="entry name" value="MEMBRANE-ASSOCIATED SALT-INDUCIBLE PROTEIN-LIKE"/>
    <property type="match status" value="1"/>
</dbReference>
<dbReference type="Pfam" id="PF01535">
    <property type="entry name" value="PPR"/>
    <property type="match status" value="2"/>
</dbReference>
<proteinExistence type="inferred from homology"/>
<evidence type="ECO:0008006" key="6">
    <source>
        <dbReference type="Google" id="ProtNLM"/>
    </source>
</evidence>
<dbReference type="Proteomes" id="UP000298416">
    <property type="component" value="Unassembled WGS sequence"/>
</dbReference>
<dbReference type="Gene3D" id="1.25.40.10">
    <property type="entry name" value="Tetratricopeptide repeat domain"/>
    <property type="match status" value="3"/>
</dbReference>
<organism evidence="4">
    <name type="scientific">Salvia splendens</name>
    <name type="common">Scarlet sage</name>
    <dbReference type="NCBI Taxonomy" id="180675"/>
    <lineage>
        <taxon>Eukaryota</taxon>
        <taxon>Viridiplantae</taxon>
        <taxon>Streptophyta</taxon>
        <taxon>Embryophyta</taxon>
        <taxon>Tracheophyta</taxon>
        <taxon>Spermatophyta</taxon>
        <taxon>Magnoliopsida</taxon>
        <taxon>eudicotyledons</taxon>
        <taxon>Gunneridae</taxon>
        <taxon>Pentapetalae</taxon>
        <taxon>asterids</taxon>
        <taxon>lamiids</taxon>
        <taxon>Lamiales</taxon>
        <taxon>Lamiaceae</taxon>
        <taxon>Nepetoideae</taxon>
        <taxon>Mentheae</taxon>
        <taxon>Salviinae</taxon>
        <taxon>Salvia</taxon>
        <taxon>Salvia subgen. Calosphace</taxon>
        <taxon>core Calosphace</taxon>
    </lineage>
</organism>
<name>A0A8X8WVB3_SALSN</name>
<feature type="repeat" description="PPR" evidence="3">
    <location>
        <begin position="275"/>
        <end position="309"/>
    </location>
</feature>
<feature type="repeat" description="PPR" evidence="3">
    <location>
        <begin position="388"/>
        <end position="422"/>
    </location>
</feature>
<dbReference type="AlphaFoldDB" id="A0A8X8WVB3"/>
<gene>
    <name evidence="4" type="ORF">SASPL_138514</name>
</gene>
<dbReference type="InterPro" id="IPR002885">
    <property type="entry name" value="PPR_rpt"/>
</dbReference>
<comment type="caution">
    <text evidence="4">The sequence shown here is derived from an EMBL/GenBank/DDBJ whole genome shotgun (WGS) entry which is preliminary data.</text>
</comment>
<evidence type="ECO:0000256" key="3">
    <source>
        <dbReference type="PROSITE-ProRule" id="PRU00708"/>
    </source>
</evidence>
<evidence type="ECO:0000313" key="5">
    <source>
        <dbReference type="Proteomes" id="UP000298416"/>
    </source>
</evidence>
<feature type="repeat" description="PPR" evidence="3">
    <location>
        <begin position="310"/>
        <end position="344"/>
    </location>
</feature>
<evidence type="ECO:0000256" key="2">
    <source>
        <dbReference type="ARBA" id="ARBA00022737"/>
    </source>
</evidence>
<dbReference type="InterPro" id="IPR011990">
    <property type="entry name" value="TPR-like_helical_dom_sf"/>
</dbReference>
<reference evidence="4" key="1">
    <citation type="submission" date="2018-01" db="EMBL/GenBank/DDBJ databases">
        <authorList>
            <person name="Mao J.F."/>
        </authorList>
    </citation>
    <scope>NUCLEOTIDE SEQUENCE</scope>
    <source>
        <strain evidence="4">Huo1</strain>
        <tissue evidence="4">Leaf</tissue>
    </source>
</reference>
<sequence length="555" mass="62663">MSVSTSCCAAQYTGFSSDDNVLLESCEYRELQQRMQQHAASGCIIKALETLNFMRDNVPDKPTVYDYNAMIRYLLKSGSVAFNELFEVYSGMKRFGPSPNLLIYQTLLNGFISVGRSKDAMYITDEMLACGFSPSFTILSKLFKKLLKTESVVDAVLLLEIMFSVNYIPSQYDISVLIQGLCHVRKVQVAISLFVKLLGKGYFCGGIIYNPILWALCKSNRTCVALAIFGFLEKKGFVHSVYSYTALVHGFSKDRLWREAFFYLEEMENVGCKPSLVTYTVLIKSLCDDGKVDVALNLLEKMEERGYNPDLVVYNIVLREFCNQGRVDDVYGLIQLIDQKGLSADMYTHAALAGGMLKRGNVEFVNKFNSGEALSLMQSMMEKGFRPTNRSYNILLKGLCEGGNFYEALKLFDYIMWPSNGPDLISLNTVLSAACKLGNSTIVQGILWQMEHETRCCELNIYYCIVGHGDRWSQTDWSFGWTTYNVVIRAFIHEGNDLMVDELSREICSHRLRPDVGTYGCFVHDLCRRGKMARDGTQVLGEAPHKLYSTPKFAS</sequence>
<reference evidence="4" key="2">
    <citation type="submission" date="2020-08" db="EMBL/GenBank/DDBJ databases">
        <title>Plant Genome Project.</title>
        <authorList>
            <person name="Zhang R.-G."/>
        </authorList>
    </citation>
    <scope>NUCLEOTIDE SEQUENCE</scope>
    <source>
        <strain evidence="4">Huo1</strain>
        <tissue evidence="4">Leaf</tissue>
    </source>
</reference>
<dbReference type="InterPro" id="IPR050667">
    <property type="entry name" value="PPR-containing_protein"/>
</dbReference>
<dbReference type="Pfam" id="PF12854">
    <property type="entry name" value="PPR_1"/>
    <property type="match status" value="1"/>
</dbReference>
<protein>
    <recommendedName>
        <fullName evidence="6">Leucine-rich PPR motif-containing protein, mitochondrial</fullName>
    </recommendedName>
</protein>
<dbReference type="Pfam" id="PF13041">
    <property type="entry name" value="PPR_2"/>
    <property type="match status" value="1"/>
</dbReference>
<dbReference type="NCBIfam" id="TIGR00756">
    <property type="entry name" value="PPR"/>
    <property type="match status" value="5"/>
</dbReference>
<dbReference type="PANTHER" id="PTHR47939:SF13">
    <property type="entry name" value="OS03G0201400 PROTEIN"/>
    <property type="match status" value="1"/>
</dbReference>
<evidence type="ECO:0000256" key="1">
    <source>
        <dbReference type="ARBA" id="ARBA00007626"/>
    </source>
</evidence>
<dbReference type="PROSITE" id="PS51375">
    <property type="entry name" value="PPR"/>
    <property type="match status" value="6"/>
</dbReference>
<keyword evidence="5" id="KW-1185">Reference proteome</keyword>
<evidence type="ECO:0000313" key="4">
    <source>
        <dbReference type="EMBL" id="KAG6401650.1"/>
    </source>
</evidence>
<dbReference type="Pfam" id="PF13812">
    <property type="entry name" value="PPR_3"/>
    <property type="match status" value="1"/>
</dbReference>
<feature type="repeat" description="PPR" evidence="3">
    <location>
        <begin position="240"/>
        <end position="274"/>
    </location>
</feature>
<dbReference type="EMBL" id="PNBA02000014">
    <property type="protein sequence ID" value="KAG6401650.1"/>
    <property type="molecule type" value="Genomic_DNA"/>
</dbReference>